<evidence type="ECO:0000313" key="2">
    <source>
        <dbReference type="EMBL" id="KDO29806.1"/>
    </source>
</evidence>
<organism evidence="2 3">
    <name type="scientific">Saprolegnia parasitica (strain CBS 223.65)</name>
    <dbReference type="NCBI Taxonomy" id="695850"/>
    <lineage>
        <taxon>Eukaryota</taxon>
        <taxon>Sar</taxon>
        <taxon>Stramenopiles</taxon>
        <taxon>Oomycota</taxon>
        <taxon>Saprolegniomycetes</taxon>
        <taxon>Saprolegniales</taxon>
        <taxon>Saprolegniaceae</taxon>
        <taxon>Saprolegnia</taxon>
    </lineage>
</organism>
<sequence length="549" mass="63255">MERERIAATANNIQAARNAAIARAQLAEAARLAAQTEAHAAATRAHQLAELIRQMQEQTHDDASMENRSVRNKPPGNPSGIPRQEPPRDPPGYTPYVPPTPTRSTSSSDWNLKCKDFSGQETYPGLGSDFPSWLRSFEDAIAHNKACLPDHAWNDEQRRGALIQKLSGEALECYNHYRDELEGRTFGYHDLVTRLRRTFQSLLSPNQAAELLKAPKPVSKSWLAHLRFYRHVQRQFALPVPMVIRYFVHHACPERAETMKLILGFDNEWNDFRKLDSVITYLTQEVGTGVGYKTPKHAHAHFTTPTPRNRGTRRDGDDDSSGDDKSSDTSIPPSRFQKKWCERCRRNTHNTTDCYGAKRLRKKDAKANSATDATPEPQPTSIAKSIEEALARQLARDDEWIRKQQAAIAEDRRRHDEQMRKQRMFDAQQHHEWMRKQQAAIAEDQRRYDERTREDQRRRDEQDEQMRKQLADEQRRNEEARRFHEQIARTNTKSPLKSDEPKSPQSMLTHKLSTNTRSRKRTTTLKARATIKKQPPSPKPQTLSANAQK</sequence>
<dbReference type="EMBL" id="KK583204">
    <property type="protein sequence ID" value="KDO29806.1"/>
    <property type="molecule type" value="Genomic_DNA"/>
</dbReference>
<evidence type="ECO:0000256" key="1">
    <source>
        <dbReference type="SAM" id="MobiDB-lite"/>
    </source>
</evidence>
<dbReference type="GeneID" id="24127336"/>
<dbReference type="Proteomes" id="UP000030745">
    <property type="component" value="Unassembled WGS sequence"/>
</dbReference>
<dbReference type="VEuPathDB" id="FungiDB:SPRG_04921"/>
<feature type="compositionally biased region" description="Basic and acidic residues" evidence="1">
    <location>
        <begin position="58"/>
        <end position="69"/>
    </location>
</feature>
<dbReference type="AlphaFoldDB" id="A0A067CTF2"/>
<feature type="region of interest" description="Disordered" evidence="1">
    <location>
        <begin position="361"/>
        <end position="382"/>
    </location>
</feature>
<dbReference type="RefSeq" id="XP_012199449.1">
    <property type="nucleotide sequence ID" value="XM_012344059.1"/>
</dbReference>
<feature type="compositionally biased region" description="Pro residues" evidence="1">
    <location>
        <begin position="89"/>
        <end position="101"/>
    </location>
</feature>
<feature type="compositionally biased region" description="Polar residues" evidence="1">
    <location>
        <begin position="540"/>
        <end position="549"/>
    </location>
</feature>
<gene>
    <name evidence="2" type="ORF">SPRG_04921</name>
</gene>
<feature type="region of interest" description="Disordered" evidence="1">
    <location>
        <begin position="58"/>
        <end position="111"/>
    </location>
</feature>
<evidence type="ECO:0000313" key="3">
    <source>
        <dbReference type="Proteomes" id="UP000030745"/>
    </source>
</evidence>
<protein>
    <submittedName>
        <fullName evidence="2">Uncharacterized protein</fullName>
    </submittedName>
</protein>
<feature type="compositionally biased region" description="Basic and acidic residues" evidence="1">
    <location>
        <begin position="409"/>
        <end position="435"/>
    </location>
</feature>
<dbReference type="KEGG" id="spar:SPRG_04921"/>
<feature type="region of interest" description="Disordered" evidence="1">
    <location>
        <begin position="409"/>
        <end position="549"/>
    </location>
</feature>
<feature type="region of interest" description="Disordered" evidence="1">
    <location>
        <begin position="292"/>
        <end position="336"/>
    </location>
</feature>
<keyword evidence="3" id="KW-1185">Reference proteome</keyword>
<proteinExistence type="predicted"/>
<accession>A0A067CTF2</accession>
<feature type="compositionally biased region" description="Basic and acidic residues" evidence="1">
    <location>
        <begin position="312"/>
        <end position="327"/>
    </location>
</feature>
<feature type="compositionally biased region" description="Basic and acidic residues" evidence="1">
    <location>
        <begin position="443"/>
        <end position="487"/>
    </location>
</feature>
<name>A0A067CTF2_SAPPC</name>
<dbReference type="OrthoDB" id="86557at2759"/>
<reference evidence="2 3" key="1">
    <citation type="journal article" date="2013" name="PLoS Genet.">
        <title>Distinctive expansion of potential virulence genes in the genome of the oomycete fish pathogen Saprolegnia parasitica.</title>
        <authorList>
            <person name="Jiang R.H."/>
            <person name="de Bruijn I."/>
            <person name="Haas B.J."/>
            <person name="Belmonte R."/>
            <person name="Lobach L."/>
            <person name="Christie J."/>
            <person name="van den Ackerveken G."/>
            <person name="Bottin A."/>
            <person name="Bulone V."/>
            <person name="Diaz-Moreno S.M."/>
            <person name="Dumas B."/>
            <person name="Fan L."/>
            <person name="Gaulin E."/>
            <person name="Govers F."/>
            <person name="Grenville-Briggs L.J."/>
            <person name="Horner N.R."/>
            <person name="Levin J.Z."/>
            <person name="Mammella M."/>
            <person name="Meijer H.J."/>
            <person name="Morris P."/>
            <person name="Nusbaum C."/>
            <person name="Oome S."/>
            <person name="Phillips A.J."/>
            <person name="van Rooyen D."/>
            <person name="Rzeszutek E."/>
            <person name="Saraiva M."/>
            <person name="Secombes C.J."/>
            <person name="Seidl M.F."/>
            <person name="Snel B."/>
            <person name="Stassen J.H."/>
            <person name="Sykes S."/>
            <person name="Tripathy S."/>
            <person name="van den Berg H."/>
            <person name="Vega-Arreguin J.C."/>
            <person name="Wawra S."/>
            <person name="Young S.K."/>
            <person name="Zeng Q."/>
            <person name="Dieguez-Uribeondo J."/>
            <person name="Russ C."/>
            <person name="Tyler B.M."/>
            <person name="van West P."/>
        </authorList>
    </citation>
    <scope>NUCLEOTIDE SEQUENCE [LARGE SCALE GENOMIC DNA]</scope>
    <source>
        <strain evidence="2 3">CBS 223.65</strain>
    </source>
</reference>